<evidence type="ECO:0000256" key="1">
    <source>
        <dbReference type="SAM" id="MobiDB-lite"/>
    </source>
</evidence>
<organism evidence="2 3">
    <name type="scientific">Salinibacter ruber</name>
    <dbReference type="NCBI Taxonomy" id="146919"/>
    <lineage>
        <taxon>Bacteria</taxon>
        <taxon>Pseudomonadati</taxon>
        <taxon>Rhodothermota</taxon>
        <taxon>Rhodothermia</taxon>
        <taxon>Rhodothermales</taxon>
        <taxon>Salinibacteraceae</taxon>
        <taxon>Salinibacter</taxon>
    </lineage>
</organism>
<sequence>MSNSSEDLGVNDEYADELRERVDPPGTTGPPEKVRNRFADHEVSWGPAQKAPATHGIVFLANAIREVRRRSENHSVQKMATGILLDDLEDAAEEGQLYEAFRQEDPGDFLDGLVEYVLGKARKTIGLLEED</sequence>
<dbReference type="AlphaFoldDB" id="A0AAW5P834"/>
<protein>
    <submittedName>
        <fullName evidence="2">Uncharacterized protein</fullName>
    </submittedName>
</protein>
<evidence type="ECO:0000313" key="2">
    <source>
        <dbReference type="EMBL" id="MCS4157624.1"/>
    </source>
</evidence>
<reference evidence="2" key="1">
    <citation type="submission" date="2022-08" db="EMBL/GenBank/DDBJ databases">
        <title>Genomic Encyclopedia of Type Strains, Phase V (KMG-V): Genome sequencing to study the core and pangenomes of soil and plant-associated prokaryotes.</title>
        <authorList>
            <person name="Whitman W."/>
        </authorList>
    </citation>
    <scope>NUCLEOTIDE SEQUENCE</scope>
    <source>
        <strain evidence="2">SP3002</strain>
    </source>
</reference>
<accession>A0AAW5P834</accession>
<evidence type="ECO:0000313" key="3">
    <source>
        <dbReference type="Proteomes" id="UP001155110"/>
    </source>
</evidence>
<comment type="caution">
    <text evidence="2">The sequence shown here is derived from an EMBL/GenBank/DDBJ whole genome shotgun (WGS) entry which is preliminary data.</text>
</comment>
<dbReference type="RefSeq" id="WP_259258120.1">
    <property type="nucleotide sequence ID" value="NZ_JANTZM010000007.1"/>
</dbReference>
<name>A0AAW5P834_9BACT</name>
<feature type="region of interest" description="Disordered" evidence="1">
    <location>
        <begin position="1"/>
        <end position="34"/>
    </location>
</feature>
<gene>
    <name evidence="2" type="ORF">GGP99_001588</name>
</gene>
<dbReference type="Proteomes" id="UP001155110">
    <property type="component" value="Unassembled WGS sequence"/>
</dbReference>
<proteinExistence type="predicted"/>
<dbReference type="EMBL" id="JANTZM010000007">
    <property type="protein sequence ID" value="MCS4157624.1"/>
    <property type="molecule type" value="Genomic_DNA"/>
</dbReference>